<organism evidence="10 11">
    <name type="scientific">Rhodnius prolixus</name>
    <name type="common">Triatomid bug</name>
    <dbReference type="NCBI Taxonomy" id="13249"/>
    <lineage>
        <taxon>Eukaryota</taxon>
        <taxon>Metazoa</taxon>
        <taxon>Ecdysozoa</taxon>
        <taxon>Arthropoda</taxon>
        <taxon>Hexapoda</taxon>
        <taxon>Insecta</taxon>
        <taxon>Pterygota</taxon>
        <taxon>Neoptera</taxon>
        <taxon>Paraneoptera</taxon>
        <taxon>Hemiptera</taxon>
        <taxon>Heteroptera</taxon>
        <taxon>Panheteroptera</taxon>
        <taxon>Cimicomorpha</taxon>
        <taxon>Reduviidae</taxon>
        <taxon>Triatominae</taxon>
        <taxon>Rhodnius</taxon>
    </lineage>
</organism>
<dbReference type="PRINTS" id="PR00937">
    <property type="entry name" value="TBOX"/>
</dbReference>
<dbReference type="SMART" id="SM00425">
    <property type="entry name" value="TBOX"/>
    <property type="match status" value="1"/>
</dbReference>
<dbReference type="Gene3D" id="2.60.40.820">
    <property type="entry name" value="Transcription factor, T-box"/>
    <property type="match status" value="1"/>
</dbReference>
<evidence type="ECO:0000256" key="2">
    <source>
        <dbReference type="ARBA" id="ARBA00022473"/>
    </source>
</evidence>
<keyword evidence="2" id="KW-0217">Developmental protein</keyword>
<dbReference type="InterPro" id="IPR008967">
    <property type="entry name" value="p53-like_TF_DNA-bd_sf"/>
</dbReference>
<evidence type="ECO:0000256" key="8">
    <source>
        <dbReference type="SAM" id="MobiDB-lite"/>
    </source>
</evidence>
<keyword evidence="6 7" id="KW-0539">Nucleus</keyword>
<comment type="subcellular location">
    <subcellularLocation>
        <location evidence="1 7">Nucleus</location>
    </subcellularLocation>
</comment>
<dbReference type="PROSITE" id="PS01264">
    <property type="entry name" value="TBOX_2"/>
    <property type="match status" value="1"/>
</dbReference>
<dbReference type="EMBL" id="ACPB03000527">
    <property type="status" value="NOT_ANNOTATED_CDS"/>
    <property type="molecule type" value="Genomic_DNA"/>
</dbReference>
<evidence type="ECO:0000313" key="11">
    <source>
        <dbReference type="Proteomes" id="UP000015103"/>
    </source>
</evidence>
<keyword evidence="5" id="KW-0804">Transcription</keyword>
<dbReference type="InterPro" id="IPR036960">
    <property type="entry name" value="T-box_sf"/>
</dbReference>
<dbReference type="GO" id="GO:0001708">
    <property type="term" value="P:cell fate specification"/>
    <property type="evidence" value="ECO:0007669"/>
    <property type="project" value="TreeGrafter"/>
</dbReference>
<dbReference type="GeneID" id="141453685"/>
<dbReference type="HOGENOM" id="CLU_024824_2_1_1"/>
<dbReference type="Proteomes" id="UP000015103">
    <property type="component" value="Unassembled WGS sequence"/>
</dbReference>
<protein>
    <submittedName>
        <fullName evidence="10">T-box domain-containing protein</fullName>
    </submittedName>
</protein>
<keyword evidence="11" id="KW-1185">Reference proteome</keyword>
<dbReference type="STRING" id="13249.T1HCY4"/>
<dbReference type="GO" id="GO:0000978">
    <property type="term" value="F:RNA polymerase II cis-regulatory region sequence-specific DNA binding"/>
    <property type="evidence" value="ECO:0007669"/>
    <property type="project" value="InterPro"/>
</dbReference>
<feature type="compositionally biased region" description="Basic and acidic residues" evidence="8">
    <location>
        <begin position="229"/>
        <end position="249"/>
    </location>
</feature>
<comment type="caution">
    <text evidence="7">Lacks conserved residue(s) required for the propagation of feature annotation.</text>
</comment>
<reference evidence="10" key="1">
    <citation type="submission" date="2015-05" db="UniProtKB">
        <authorList>
            <consortium name="EnsemblMetazoa"/>
        </authorList>
    </citation>
    <scope>IDENTIFICATION</scope>
</reference>
<evidence type="ECO:0000256" key="7">
    <source>
        <dbReference type="PROSITE-ProRule" id="PRU00201"/>
    </source>
</evidence>
<dbReference type="PANTHER" id="PTHR11267">
    <property type="entry name" value="T-BOX PROTEIN-RELATED"/>
    <property type="match status" value="1"/>
</dbReference>
<dbReference type="VEuPathDB" id="VectorBase:RPRC001899"/>
<keyword evidence="3" id="KW-0805">Transcription regulation</keyword>
<evidence type="ECO:0000313" key="10">
    <source>
        <dbReference type="EnsemblMetazoa" id="RPRC001899-PA"/>
    </source>
</evidence>
<dbReference type="EnsemblMetazoa" id="RPRC001899-RA">
    <property type="protein sequence ID" value="RPRC001899-PA"/>
    <property type="gene ID" value="RPRC001899"/>
</dbReference>
<accession>T1HCY4</accession>
<dbReference type="GO" id="GO:0045893">
    <property type="term" value="P:positive regulation of DNA-templated transcription"/>
    <property type="evidence" value="ECO:0007669"/>
    <property type="project" value="InterPro"/>
</dbReference>
<dbReference type="PROSITE" id="PS01283">
    <property type="entry name" value="TBOX_1"/>
    <property type="match status" value="1"/>
</dbReference>
<dbReference type="RefSeq" id="XP_073983274.1">
    <property type="nucleotide sequence ID" value="XM_074127173.1"/>
</dbReference>
<feature type="region of interest" description="Disordered" evidence="8">
    <location>
        <begin position="200"/>
        <end position="276"/>
    </location>
</feature>
<name>T1HCY4_RHOPR</name>
<dbReference type="GO" id="GO:0000981">
    <property type="term" value="F:DNA-binding transcription factor activity, RNA polymerase II-specific"/>
    <property type="evidence" value="ECO:0007669"/>
    <property type="project" value="TreeGrafter"/>
</dbReference>
<dbReference type="Pfam" id="PF00907">
    <property type="entry name" value="T-box"/>
    <property type="match status" value="1"/>
</dbReference>
<dbReference type="eggNOG" id="KOG3585">
    <property type="taxonomic scope" value="Eukaryota"/>
</dbReference>
<evidence type="ECO:0000256" key="1">
    <source>
        <dbReference type="ARBA" id="ARBA00004123"/>
    </source>
</evidence>
<evidence type="ECO:0000256" key="6">
    <source>
        <dbReference type="ARBA" id="ARBA00023242"/>
    </source>
</evidence>
<keyword evidence="4 7" id="KW-0238">DNA-binding</keyword>
<evidence type="ECO:0000256" key="5">
    <source>
        <dbReference type="ARBA" id="ARBA00023163"/>
    </source>
</evidence>
<dbReference type="SUPFAM" id="SSF49417">
    <property type="entry name" value="p53-like transcription factors"/>
    <property type="match status" value="1"/>
</dbReference>
<dbReference type="GO" id="GO:0005634">
    <property type="term" value="C:nucleus"/>
    <property type="evidence" value="ECO:0007669"/>
    <property type="project" value="UniProtKB-SubCell"/>
</dbReference>
<dbReference type="PROSITE" id="PS50252">
    <property type="entry name" value="TBOX_3"/>
    <property type="match status" value="1"/>
</dbReference>
<dbReference type="FunCoup" id="T1HCY4">
    <property type="interactions" value="92"/>
</dbReference>
<dbReference type="GO" id="GO:0000785">
    <property type="term" value="C:chromatin"/>
    <property type="evidence" value="ECO:0007669"/>
    <property type="project" value="TreeGrafter"/>
</dbReference>
<dbReference type="FunFam" id="2.60.40.820:FF:000010">
    <property type="entry name" value="T-box transcription factor TBX6"/>
    <property type="match status" value="1"/>
</dbReference>
<evidence type="ECO:0000256" key="3">
    <source>
        <dbReference type="ARBA" id="ARBA00023015"/>
    </source>
</evidence>
<dbReference type="InterPro" id="IPR001699">
    <property type="entry name" value="TF_T-box"/>
</dbReference>
<dbReference type="CDD" id="cd20681">
    <property type="entry name" value="T-box_Drosocross-like"/>
    <property type="match status" value="1"/>
</dbReference>
<evidence type="ECO:0000259" key="9">
    <source>
        <dbReference type="PROSITE" id="PS50252"/>
    </source>
</evidence>
<dbReference type="PANTHER" id="PTHR11267:SF204">
    <property type="entry name" value="SPADETAIL"/>
    <property type="match status" value="1"/>
</dbReference>
<proteinExistence type="predicted"/>
<dbReference type="InterPro" id="IPR018186">
    <property type="entry name" value="TF_T-box_CS"/>
</dbReference>
<dbReference type="AlphaFoldDB" id="T1HCY4"/>
<feature type="domain" description="T-box" evidence="9">
    <location>
        <begin position="22"/>
        <end position="202"/>
    </location>
</feature>
<dbReference type="InterPro" id="IPR046360">
    <property type="entry name" value="T-box_DNA-bd"/>
</dbReference>
<dbReference type="InParanoid" id="T1HCY4"/>
<sequence length="364" mass="41578">MTEDKVKKEVFHPAMSDVKVTLKNAPLWKQFYKEGTEMIITKSGRRMFPSLRLGLSGLEEDGRYFVLLETALSDGHRYKFSTSEWSIVGTAEPQTHSSTRLYIHPDSPATGTTWMSQDVLFHRVKLTNNTLDRSGNLVLTSMHKYQPRIHIIKASDILALHWSPTVTFTFPETEFIAVTAYQNEKITKLKIDNNPFAKGFRENGQARTKRKMQTLENSDIKKAQTYAEDDCHLSESKKHCEPSNNHDSDSGVSVGSVTPPLEEPSQQQDCNKNSRERCPTISISEVPQPTFYHPHTFWPVTPLLFQSYPPSPYHHHHPSQTYPVYPPPPLTIPVPFSYHHPHPADTGLIDLSIRSTEYSSRRKH</sequence>
<evidence type="ECO:0000256" key="4">
    <source>
        <dbReference type="ARBA" id="ARBA00023125"/>
    </source>
</evidence>